<keyword evidence="2" id="KW-0677">Repeat</keyword>
<dbReference type="PROSITE" id="PS00018">
    <property type="entry name" value="EF_HAND_1"/>
    <property type="match status" value="1"/>
</dbReference>
<evidence type="ECO:0000259" key="4">
    <source>
        <dbReference type="PROSITE" id="PS50222"/>
    </source>
</evidence>
<evidence type="ECO:0000256" key="3">
    <source>
        <dbReference type="ARBA" id="ARBA00022837"/>
    </source>
</evidence>
<evidence type="ECO:0000313" key="5">
    <source>
        <dbReference type="EnsemblMetazoa" id="XP_020897572.1"/>
    </source>
</evidence>
<dbReference type="PANTHER" id="PTHR23104">
    <property type="entry name" value="MULTIPLE COAGULATION FACTOR DEFICIENCY PROTEIN 2 NEURAL STEM CELL DERIVED NEURONAL SURVIVAL PROTEIN"/>
    <property type="match status" value="1"/>
</dbReference>
<dbReference type="InterPro" id="IPR018247">
    <property type="entry name" value="EF_Hand_1_Ca_BS"/>
</dbReference>
<evidence type="ECO:0000256" key="2">
    <source>
        <dbReference type="ARBA" id="ARBA00022737"/>
    </source>
</evidence>
<dbReference type="InterPro" id="IPR052110">
    <property type="entry name" value="MCFD2-like"/>
</dbReference>
<keyword evidence="6" id="KW-1185">Reference proteome</keyword>
<dbReference type="InterPro" id="IPR002048">
    <property type="entry name" value="EF_hand_dom"/>
</dbReference>
<dbReference type="OMA" id="ANCEGAK"/>
<dbReference type="AlphaFoldDB" id="A0A913X1R6"/>
<accession>A0A913X1R6</accession>
<dbReference type="PROSITE" id="PS50222">
    <property type="entry name" value="EF_HAND_2"/>
    <property type="match status" value="1"/>
</dbReference>
<feature type="domain" description="EF-hand" evidence="4">
    <location>
        <begin position="122"/>
        <end position="157"/>
    </location>
</feature>
<dbReference type="Gene3D" id="1.10.238.10">
    <property type="entry name" value="EF-hand"/>
    <property type="match status" value="1"/>
</dbReference>
<dbReference type="RefSeq" id="XP_020897572.1">
    <property type="nucleotide sequence ID" value="XM_021041913.2"/>
</dbReference>
<proteinExistence type="predicted"/>
<keyword evidence="1" id="KW-0732">Signal</keyword>
<dbReference type="SUPFAM" id="SSF47473">
    <property type="entry name" value="EF-hand"/>
    <property type="match status" value="1"/>
</dbReference>
<dbReference type="InterPro" id="IPR011992">
    <property type="entry name" value="EF-hand-dom_pair"/>
</dbReference>
<name>A0A913X1R6_EXADI</name>
<protein>
    <recommendedName>
        <fullName evidence="4">EF-hand domain-containing protein</fullName>
    </recommendedName>
</protein>
<dbReference type="GeneID" id="110236391"/>
<keyword evidence="3" id="KW-0106">Calcium</keyword>
<evidence type="ECO:0000256" key="1">
    <source>
        <dbReference type="ARBA" id="ARBA00022729"/>
    </source>
</evidence>
<dbReference type="Proteomes" id="UP000887567">
    <property type="component" value="Unplaced"/>
</dbReference>
<dbReference type="EnsemblMetazoa" id="XM_021041913.2">
    <property type="protein sequence ID" value="XP_020897572.1"/>
    <property type="gene ID" value="LOC110236391"/>
</dbReference>
<dbReference type="PANTHER" id="PTHR23104:SF17">
    <property type="entry name" value="EF-HAND DOMAIN-CONTAINING PROTEIN"/>
    <property type="match status" value="1"/>
</dbReference>
<dbReference type="Pfam" id="PF13499">
    <property type="entry name" value="EF-hand_7"/>
    <property type="match status" value="1"/>
</dbReference>
<dbReference type="GO" id="GO:0005509">
    <property type="term" value="F:calcium ion binding"/>
    <property type="evidence" value="ECO:0007669"/>
    <property type="project" value="InterPro"/>
</dbReference>
<sequence>MFYKFLEIFSVKNSLVGFLLFTIHLSQIKCETNSTVAEENLRSQVKDTNHLVEHLQDHFGLDEKAAREYLKNNDENAQYFLMHDNNNDSKLDGLEILSSLSHHRHQEDEKHDKEDSHNSEESLVEFVDMILSDQDLNKDGFITYPEFITFMSKHQQNNAKNTEPAKTS</sequence>
<reference evidence="5" key="1">
    <citation type="submission" date="2022-11" db="UniProtKB">
        <authorList>
            <consortium name="EnsemblMetazoa"/>
        </authorList>
    </citation>
    <scope>IDENTIFICATION</scope>
</reference>
<dbReference type="OrthoDB" id="289247at2759"/>
<evidence type="ECO:0000313" key="6">
    <source>
        <dbReference type="Proteomes" id="UP000887567"/>
    </source>
</evidence>
<dbReference type="KEGG" id="epa:110236391"/>
<organism evidence="5 6">
    <name type="scientific">Exaiptasia diaphana</name>
    <name type="common">Tropical sea anemone</name>
    <name type="synonym">Aiptasia pulchella</name>
    <dbReference type="NCBI Taxonomy" id="2652724"/>
    <lineage>
        <taxon>Eukaryota</taxon>
        <taxon>Metazoa</taxon>
        <taxon>Cnidaria</taxon>
        <taxon>Anthozoa</taxon>
        <taxon>Hexacorallia</taxon>
        <taxon>Actiniaria</taxon>
        <taxon>Aiptasiidae</taxon>
        <taxon>Exaiptasia</taxon>
    </lineage>
</organism>